<proteinExistence type="predicted"/>
<sequence length="175" mass="19075">MACRLAPIARPVSTWRSGTTPGARRQPGHAAEKRDEGAVAGEAQLIGDLAQRHVQRQALDRPQQSPLLAPLLVTHPGVATHQAANGLFTGPGLPRQLAQCWRQAIEAVHQARQASVARQRQQHWLALRALQFGTTQAQQMMIGPMPPIAVEGCLGNPLEQLAQQWIDVEDGHLLR</sequence>
<protein>
    <submittedName>
        <fullName evidence="2">Uncharacterized protein</fullName>
    </submittedName>
</protein>
<dbReference type="Proteomes" id="UP000218231">
    <property type="component" value="Unassembled WGS sequence"/>
</dbReference>
<comment type="caution">
    <text evidence="2">The sequence shown here is derived from an EMBL/GenBank/DDBJ whole genome shotgun (WGS) entry which is preliminary data.</text>
</comment>
<accession>A0A2A2M2R2</accession>
<gene>
    <name evidence="2" type="ORF">WR25_21789</name>
</gene>
<evidence type="ECO:0000313" key="2">
    <source>
        <dbReference type="EMBL" id="PAV92683.1"/>
    </source>
</evidence>
<evidence type="ECO:0000256" key="1">
    <source>
        <dbReference type="SAM" id="MobiDB-lite"/>
    </source>
</evidence>
<keyword evidence="3" id="KW-1185">Reference proteome</keyword>
<evidence type="ECO:0000313" key="3">
    <source>
        <dbReference type="Proteomes" id="UP000218231"/>
    </source>
</evidence>
<name>A0A2A2M2R2_9BILA</name>
<feature type="region of interest" description="Disordered" evidence="1">
    <location>
        <begin position="13"/>
        <end position="37"/>
    </location>
</feature>
<organism evidence="2 3">
    <name type="scientific">Diploscapter pachys</name>
    <dbReference type="NCBI Taxonomy" id="2018661"/>
    <lineage>
        <taxon>Eukaryota</taxon>
        <taxon>Metazoa</taxon>
        <taxon>Ecdysozoa</taxon>
        <taxon>Nematoda</taxon>
        <taxon>Chromadorea</taxon>
        <taxon>Rhabditida</taxon>
        <taxon>Rhabditina</taxon>
        <taxon>Rhabditomorpha</taxon>
        <taxon>Rhabditoidea</taxon>
        <taxon>Rhabditidae</taxon>
        <taxon>Diploscapter</taxon>
    </lineage>
</organism>
<dbReference type="EMBL" id="LIAE01006085">
    <property type="protein sequence ID" value="PAV92683.1"/>
    <property type="molecule type" value="Genomic_DNA"/>
</dbReference>
<reference evidence="2 3" key="1">
    <citation type="journal article" date="2017" name="Curr. Biol.">
        <title>Genome architecture and evolution of a unichromosomal asexual nematode.</title>
        <authorList>
            <person name="Fradin H."/>
            <person name="Zegar C."/>
            <person name="Gutwein M."/>
            <person name="Lucas J."/>
            <person name="Kovtun M."/>
            <person name="Corcoran D."/>
            <person name="Baugh L.R."/>
            <person name="Kiontke K."/>
            <person name="Gunsalus K."/>
            <person name="Fitch D.H."/>
            <person name="Piano F."/>
        </authorList>
    </citation>
    <scope>NUCLEOTIDE SEQUENCE [LARGE SCALE GENOMIC DNA]</scope>
    <source>
        <strain evidence="2">PF1309</strain>
    </source>
</reference>
<dbReference type="AlphaFoldDB" id="A0A2A2M2R2"/>